<dbReference type="PANTHER" id="PTHR19308:SF14">
    <property type="entry name" value="START DOMAIN-CONTAINING PROTEIN"/>
    <property type="match status" value="1"/>
</dbReference>
<dbReference type="Proteomes" id="UP001165060">
    <property type="component" value="Unassembled WGS sequence"/>
</dbReference>
<dbReference type="InterPro" id="IPR051213">
    <property type="entry name" value="START_lipid_transfer"/>
</dbReference>
<dbReference type="InterPro" id="IPR002913">
    <property type="entry name" value="START_lipid-bd_dom"/>
</dbReference>
<feature type="domain" description="START" evidence="3">
    <location>
        <begin position="798"/>
        <end position="902"/>
    </location>
</feature>
<dbReference type="Pfam" id="PF01852">
    <property type="entry name" value="START"/>
    <property type="match status" value="2"/>
</dbReference>
<dbReference type="PANTHER" id="PTHR19308">
    <property type="entry name" value="PHOSPHATIDYLCHOLINE TRANSFER PROTEIN"/>
    <property type="match status" value="1"/>
</dbReference>
<feature type="transmembrane region" description="Helical" evidence="2">
    <location>
        <begin position="1459"/>
        <end position="1475"/>
    </location>
</feature>
<feature type="transmembrane region" description="Helical" evidence="2">
    <location>
        <begin position="1481"/>
        <end position="1505"/>
    </location>
</feature>
<keyword evidence="2" id="KW-1133">Transmembrane helix</keyword>
<comment type="caution">
    <text evidence="4">The sequence shown here is derived from an EMBL/GenBank/DDBJ whole genome shotgun (WGS) entry which is preliminary data.</text>
</comment>
<dbReference type="InterPro" id="IPR023393">
    <property type="entry name" value="START-like_dom_sf"/>
</dbReference>
<proteinExistence type="predicted"/>
<feature type="compositionally biased region" description="Pro residues" evidence="1">
    <location>
        <begin position="70"/>
        <end position="86"/>
    </location>
</feature>
<evidence type="ECO:0000313" key="5">
    <source>
        <dbReference type="Proteomes" id="UP001165060"/>
    </source>
</evidence>
<feature type="transmembrane region" description="Helical" evidence="2">
    <location>
        <begin position="1588"/>
        <end position="1611"/>
    </location>
</feature>
<evidence type="ECO:0000313" key="4">
    <source>
        <dbReference type="EMBL" id="GMI25033.1"/>
    </source>
</evidence>
<organism evidence="4 5">
    <name type="scientific">Tetraparma gracilis</name>
    <dbReference type="NCBI Taxonomy" id="2962635"/>
    <lineage>
        <taxon>Eukaryota</taxon>
        <taxon>Sar</taxon>
        <taxon>Stramenopiles</taxon>
        <taxon>Ochrophyta</taxon>
        <taxon>Bolidophyceae</taxon>
        <taxon>Parmales</taxon>
        <taxon>Triparmaceae</taxon>
        <taxon>Tetraparma</taxon>
    </lineage>
</organism>
<keyword evidence="2" id="KW-0812">Transmembrane</keyword>
<feature type="region of interest" description="Disordered" evidence="1">
    <location>
        <begin position="1699"/>
        <end position="1734"/>
    </location>
</feature>
<accession>A0ABQ6MFL4</accession>
<keyword evidence="2" id="KW-0472">Membrane</keyword>
<feature type="region of interest" description="Disordered" evidence="1">
    <location>
        <begin position="1"/>
        <end position="33"/>
    </location>
</feature>
<evidence type="ECO:0000256" key="1">
    <source>
        <dbReference type="SAM" id="MobiDB-lite"/>
    </source>
</evidence>
<reference evidence="4 5" key="1">
    <citation type="journal article" date="2023" name="Commun. Biol.">
        <title>Genome analysis of Parmales, the sister group of diatoms, reveals the evolutionary specialization of diatoms from phago-mixotrophs to photoautotrophs.</title>
        <authorList>
            <person name="Ban H."/>
            <person name="Sato S."/>
            <person name="Yoshikawa S."/>
            <person name="Yamada K."/>
            <person name="Nakamura Y."/>
            <person name="Ichinomiya M."/>
            <person name="Sato N."/>
            <person name="Blanc-Mathieu R."/>
            <person name="Endo H."/>
            <person name="Kuwata A."/>
            <person name="Ogata H."/>
        </authorList>
    </citation>
    <scope>NUCLEOTIDE SEQUENCE [LARGE SCALE GENOMIC DNA]</scope>
</reference>
<keyword evidence="5" id="KW-1185">Reference proteome</keyword>
<feature type="compositionally biased region" description="Low complexity" evidence="1">
    <location>
        <begin position="7"/>
        <end position="19"/>
    </location>
</feature>
<dbReference type="Gene3D" id="3.30.530.20">
    <property type="match status" value="4"/>
</dbReference>
<name>A0ABQ6MFL4_9STRA</name>
<feature type="region of interest" description="Disordered" evidence="1">
    <location>
        <begin position="66"/>
        <end position="87"/>
    </location>
</feature>
<protein>
    <recommendedName>
        <fullName evidence="3">START domain-containing protein</fullName>
    </recommendedName>
</protein>
<feature type="transmembrane region" description="Helical" evidence="2">
    <location>
        <begin position="1555"/>
        <end position="1576"/>
    </location>
</feature>
<feature type="domain" description="START" evidence="3">
    <location>
        <begin position="1023"/>
        <end position="1119"/>
    </location>
</feature>
<feature type="compositionally biased region" description="Gly residues" evidence="1">
    <location>
        <begin position="1715"/>
        <end position="1734"/>
    </location>
</feature>
<evidence type="ECO:0000256" key="2">
    <source>
        <dbReference type="SAM" id="Phobius"/>
    </source>
</evidence>
<feature type="transmembrane region" description="Helical" evidence="2">
    <location>
        <begin position="1308"/>
        <end position="1327"/>
    </location>
</feature>
<dbReference type="SUPFAM" id="SSF55961">
    <property type="entry name" value="Bet v1-like"/>
    <property type="match status" value="4"/>
</dbReference>
<evidence type="ECO:0000259" key="3">
    <source>
        <dbReference type="Pfam" id="PF01852"/>
    </source>
</evidence>
<dbReference type="EMBL" id="BRYB01002760">
    <property type="protein sequence ID" value="GMI25033.1"/>
    <property type="molecule type" value="Genomic_DNA"/>
</dbReference>
<sequence length="1734" mass="191265">MPTPESAHAAANATFATGTGPIGNSQKLDTATRSHHVGETLTKEASILIHTDPPTLLNALMNLSRAYQGQPPPARDPDSPGLPPPTRELVTRSVKGARAITSSVRLGLGGKTNFSHDFEVMAVSPLSVCFRRHPDAAPAPHDASGTLTMVGAEHNTTRLSMAAQMAAAGEGAPSSTNVPASKEAHALLDNLLQLLPALFAMFNRSGEVDEAVLGQLTERFLTASTQPSADEAALLDKARAYNDKAWKRLKGSVWEPVEKWRASAGETSAWGKAVGSVDAAAARVLAYLWYYESYERKNKNNADLIRLGIEIPNSHSMFQLVELNIGAGQKRFYASKWTWCRESSGDFIAALTSVQDLPEGEEKAAILTTIEKNKSSDAVIVSQSRGLYRISSLAENVCRVTLVAQGTIGGWVPDQAMKFLIRSTLGIVEDTRDKYERNGKVVDAELRSEFPPPPLLDQLNGEQMRIAQKCLAMETGSAGVEWTPLKSTSPFVAFSMQYTKPERNQPSVALGMAKATLDCSATEAFAYQFAVCGREKMRISKEGEDLARFVLKERAAHDFELASVKKMPFPLTNREFLTRYLSFKEPTGDLVVVFEALPDTTKVDYGANLKVVRAKSTGIVRFKPINGDAQCEVTQIQHGEFGGLVSDRVVVAKIPQAVRGVSVMRERFQRDDEVDGAKRSELAGIIESNNEIYTDVENSVVDRVRDQLDSIPDSSFEKLESPDHLVHMEGFHKGGKNGVPRASTVVDEDICTCAAWAHPLYLLDARHDVKTFYADGGMDRFITVHNTHSCITMLAKDFQIPTFSPREFVTRSVWRWENESVLLLVTESCLAEQYPVRLGIVRASVLTLEKFERLDPVGEVPQTRVTWTQQPDVGGFIPSQAVRGAAVGQMMYVSKMRKRFDKSPAIDLASSLRLVAMIQNHDAPYTEKEEEILRTGVSHISMFEAQKGTELKMASPSTKAKIAYEKGSSFAFGYATTTVRASPEEVLADQWDLLNRAGRAADDLEKCVDEEPSGHNKLIYIRKKTPDAFDNRDFLSRVIWMATPSGFVNVTNAEESARRPHLKGVVRGKYPSILKVTAAGNGQTKLEYVIQPDFGGSMPAWAMKFYMSSNLSEVTKIQVTMQARRGLENWDDEDGKATAEILVTKTDAEKHHGREESEVEARVRAIMETHEGLRELGEKHGWFEVLLTKVVANKLRPAGDSRAKLCNMSEKEAKVIGGALASCIAANLTASAAVDEWMLRYPAMGELEREYVWFRPMMDTIAQRLLESVSWGLKMRLYVGASLSTMDLLSDLYMIYTYATTGKEGTALSLATMVGLCLFWQLILVFSQTVKGGRKVMLKEMLIVISGLKPGWEAMKVANNSEQPAHANMSPESELTYTKCIEMCFESVPGSILTTYATLQSVKNGDGLNKLAVCSVVMSALTTGFSAATISFDFDVSPQRRRDEPGFYGYIPDAASSRTLIFGCMIINGALLLLARSVSTALLAMLGSQYVAAYYLSDMAMYFIYKALRRDLWHWVPLKGPIGVVETVVERIMVKILVDFTGVIQFRGAAEMGGCFFTFNLIMALAASLVSTHVYYASDPDEPVMEEGLAWTIMGSLSASWLSFFAAFLLLMKRPYLVTFFSTQTGYQYVQSKFLREGDENKKAVFKYNKKQWLSIRADVKAWTTENWELWEEEQPSWFNENFKASVDDDMIPAESLRKMNGGSQRRRSSLGDLLGAGAGGAKVAPVGGGGGDE</sequence>
<gene>
    <name evidence="4" type="ORF">TeGR_g8761</name>
</gene>